<dbReference type="AlphaFoldDB" id="F4RYL2"/>
<evidence type="ECO:0000313" key="2">
    <source>
        <dbReference type="Proteomes" id="UP000001072"/>
    </source>
</evidence>
<sequence>MYAYSNNNLQGVTLQYPDPWVETAPTLSLPHGGPAAFICFPECVIAVSLTPGTNIEQMVSLKSGATNRIIGGGTKSLSIQPVRESELGASELQRPMPLTAEDCLDRATFKLKTKLDQAVFFGV</sequence>
<name>F4RYL2_MELLP</name>
<dbReference type="KEGG" id="mlr:MELLADRAFT_110081"/>
<protein>
    <submittedName>
        <fullName evidence="1">Uncharacterized protein</fullName>
    </submittedName>
</protein>
<organism evidence="2">
    <name type="scientific">Melampsora larici-populina (strain 98AG31 / pathotype 3-4-7)</name>
    <name type="common">Poplar leaf rust fungus</name>
    <dbReference type="NCBI Taxonomy" id="747676"/>
    <lineage>
        <taxon>Eukaryota</taxon>
        <taxon>Fungi</taxon>
        <taxon>Dikarya</taxon>
        <taxon>Basidiomycota</taxon>
        <taxon>Pucciniomycotina</taxon>
        <taxon>Pucciniomycetes</taxon>
        <taxon>Pucciniales</taxon>
        <taxon>Melampsoraceae</taxon>
        <taxon>Melampsora</taxon>
    </lineage>
</organism>
<dbReference type="HOGENOM" id="CLU_2015783_0_0_1"/>
<dbReference type="GeneID" id="18923964"/>
<accession>F4RYL2</accession>
<proteinExistence type="predicted"/>
<dbReference type="EMBL" id="GL883130">
    <property type="protein sequence ID" value="EGG02492.1"/>
    <property type="molecule type" value="Genomic_DNA"/>
</dbReference>
<dbReference type="VEuPathDB" id="FungiDB:MELLADRAFT_110081"/>
<dbReference type="InParanoid" id="F4RYL2"/>
<reference evidence="2" key="1">
    <citation type="journal article" date="2011" name="Proc. Natl. Acad. Sci. U.S.A.">
        <title>Obligate biotrophy features unraveled by the genomic analysis of rust fungi.</title>
        <authorList>
            <person name="Duplessis S."/>
            <person name="Cuomo C.A."/>
            <person name="Lin Y.-C."/>
            <person name="Aerts A."/>
            <person name="Tisserant E."/>
            <person name="Veneault-Fourrey C."/>
            <person name="Joly D.L."/>
            <person name="Hacquard S."/>
            <person name="Amselem J."/>
            <person name="Cantarel B.L."/>
            <person name="Chiu R."/>
            <person name="Coutinho P.M."/>
            <person name="Feau N."/>
            <person name="Field M."/>
            <person name="Frey P."/>
            <person name="Gelhaye E."/>
            <person name="Goldberg J."/>
            <person name="Grabherr M.G."/>
            <person name="Kodira C.D."/>
            <person name="Kohler A."/>
            <person name="Kuees U."/>
            <person name="Lindquist E.A."/>
            <person name="Lucas S.M."/>
            <person name="Mago R."/>
            <person name="Mauceli E."/>
            <person name="Morin E."/>
            <person name="Murat C."/>
            <person name="Pangilinan J.L."/>
            <person name="Park R."/>
            <person name="Pearson M."/>
            <person name="Quesneville H."/>
            <person name="Rouhier N."/>
            <person name="Sakthikumar S."/>
            <person name="Salamov A.A."/>
            <person name="Schmutz J."/>
            <person name="Selles B."/>
            <person name="Shapiro H."/>
            <person name="Tanguay P."/>
            <person name="Tuskan G.A."/>
            <person name="Henrissat B."/>
            <person name="Van de Peer Y."/>
            <person name="Rouze P."/>
            <person name="Ellis J.G."/>
            <person name="Dodds P.N."/>
            <person name="Schein J.E."/>
            <person name="Zhong S."/>
            <person name="Hamelin R.C."/>
            <person name="Grigoriev I.V."/>
            <person name="Szabo L.J."/>
            <person name="Martin F."/>
        </authorList>
    </citation>
    <scope>NUCLEOTIDE SEQUENCE [LARGE SCALE GENOMIC DNA]</scope>
    <source>
        <strain evidence="2">98AG31 / pathotype 3-4-7</strain>
    </source>
</reference>
<gene>
    <name evidence="1" type="ORF">MELLADRAFT_110081</name>
</gene>
<dbReference type="Proteomes" id="UP000001072">
    <property type="component" value="Unassembled WGS sequence"/>
</dbReference>
<evidence type="ECO:0000313" key="1">
    <source>
        <dbReference type="EMBL" id="EGG02492.1"/>
    </source>
</evidence>
<dbReference type="RefSeq" id="XP_007414181.1">
    <property type="nucleotide sequence ID" value="XM_007414119.1"/>
</dbReference>
<dbReference type="STRING" id="747676.F4RYL2"/>
<keyword evidence="2" id="KW-1185">Reference proteome</keyword>
<dbReference type="OrthoDB" id="103454at2759"/>